<feature type="region of interest" description="Disordered" evidence="1">
    <location>
        <begin position="25"/>
        <end position="52"/>
    </location>
</feature>
<keyword evidence="4" id="KW-1185">Reference proteome</keyword>
<evidence type="ECO:0000256" key="1">
    <source>
        <dbReference type="SAM" id="MobiDB-lite"/>
    </source>
</evidence>
<proteinExistence type="predicted"/>
<feature type="signal peptide" evidence="2">
    <location>
        <begin position="1"/>
        <end position="18"/>
    </location>
</feature>
<dbReference type="OrthoDB" id="10333353at2759"/>
<evidence type="ECO:0000313" key="4">
    <source>
        <dbReference type="Proteomes" id="UP000271889"/>
    </source>
</evidence>
<organism evidence="3 4">
    <name type="scientific">Cylicostephanus goldi</name>
    <name type="common">Nematode worm</name>
    <dbReference type="NCBI Taxonomy" id="71465"/>
    <lineage>
        <taxon>Eukaryota</taxon>
        <taxon>Metazoa</taxon>
        <taxon>Ecdysozoa</taxon>
        <taxon>Nematoda</taxon>
        <taxon>Chromadorea</taxon>
        <taxon>Rhabditida</taxon>
        <taxon>Rhabditina</taxon>
        <taxon>Rhabditomorpha</taxon>
        <taxon>Strongyloidea</taxon>
        <taxon>Strongylidae</taxon>
        <taxon>Cylicostephanus</taxon>
    </lineage>
</organism>
<keyword evidence="2" id="KW-0732">Signal</keyword>
<evidence type="ECO:0000313" key="3">
    <source>
        <dbReference type="EMBL" id="VDK51456.1"/>
    </source>
</evidence>
<reference evidence="3 4" key="1">
    <citation type="submission" date="2018-11" db="EMBL/GenBank/DDBJ databases">
        <authorList>
            <consortium name="Pathogen Informatics"/>
        </authorList>
    </citation>
    <scope>NUCLEOTIDE SEQUENCE [LARGE SCALE GENOMIC DNA]</scope>
</reference>
<sequence>MLISTSVLLLLFVYTTKQDSLEDPSAFEDLTDDSGTRHRFNGPLPPLPDMTGVRRVEPGPPGIRPPAGFIEELKNFHEEMGVVSKHGKKRIMGVSRRKPTMDDSFVDA</sequence>
<accession>A0A3P6QJQ9</accession>
<gene>
    <name evidence="3" type="ORF">CGOC_LOCUS2067</name>
</gene>
<evidence type="ECO:0000256" key="2">
    <source>
        <dbReference type="SAM" id="SignalP"/>
    </source>
</evidence>
<dbReference type="AlphaFoldDB" id="A0A3P6QJQ9"/>
<dbReference type="EMBL" id="UYRV01004407">
    <property type="protein sequence ID" value="VDK51456.1"/>
    <property type="molecule type" value="Genomic_DNA"/>
</dbReference>
<protein>
    <submittedName>
        <fullName evidence="3">Uncharacterized protein</fullName>
    </submittedName>
</protein>
<feature type="chain" id="PRO_5018053995" evidence="2">
    <location>
        <begin position="19"/>
        <end position="108"/>
    </location>
</feature>
<name>A0A3P6QJQ9_CYLGO</name>
<dbReference type="Proteomes" id="UP000271889">
    <property type="component" value="Unassembled WGS sequence"/>
</dbReference>